<dbReference type="Proteomes" id="UP000031368">
    <property type="component" value="Chromosome"/>
</dbReference>
<dbReference type="AlphaFoldDB" id="A0A0B4WVF8"/>
<protein>
    <submittedName>
        <fullName evidence="2">Uncharacterized protein</fullName>
    </submittedName>
</protein>
<reference evidence="2 3" key="1">
    <citation type="submission" date="2013-11" db="EMBL/GenBank/DDBJ databases">
        <title>Complete genome sequence of Rhizobium gallicum bv. gallicum R602.</title>
        <authorList>
            <person name="Bustos P."/>
            <person name="Santamaria R.I."/>
            <person name="Lozano L."/>
            <person name="Acosta J.L."/>
            <person name="Ormeno-Orrillo E."/>
            <person name="Rogel M.A."/>
            <person name="Romero D."/>
            <person name="Cevallos M.A."/>
            <person name="Martinez-Romero E."/>
            <person name="Gonzalez V."/>
        </authorList>
    </citation>
    <scope>NUCLEOTIDE SEQUENCE [LARGE SCALE GENOMIC DNA]</scope>
    <source>
        <strain evidence="2 3">R602</strain>
    </source>
</reference>
<keyword evidence="3" id="KW-1185">Reference proteome</keyword>
<gene>
    <name evidence="2" type="ORF">RGR602_CH00124</name>
</gene>
<evidence type="ECO:0000313" key="2">
    <source>
        <dbReference type="EMBL" id="AJD39499.1"/>
    </source>
</evidence>
<proteinExistence type="predicted"/>
<organism evidence="2 3">
    <name type="scientific">Rhizobium gallicum bv. gallicum R602sp</name>
    <dbReference type="NCBI Taxonomy" id="1041138"/>
    <lineage>
        <taxon>Bacteria</taxon>
        <taxon>Pseudomonadati</taxon>
        <taxon>Pseudomonadota</taxon>
        <taxon>Alphaproteobacteria</taxon>
        <taxon>Hyphomicrobiales</taxon>
        <taxon>Rhizobiaceae</taxon>
        <taxon>Rhizobium/Agrobacterium group</taxon>
        <taxon>Rhizobium</taxon>
    </lineage>
</organism>
<evidence type="ECO:0000313" key="3">
    <source>
        <dbReference type="Proteomes" id="UP000031368"/>
    </source>
</evidence>
<accession>A0A0B4WVF8</accession>
<evidence type="ECO:0000256" key="1">
    <source>
        <dbReference type="SAM" id="MobiDB-lite"/>
    </source>
</evidence>
<dbReference type="EMBL" id="CP006877">
    <property type="protein sequence ID" value="AJD39499.1"/>
    <property type="molecule type" value="Genomic_DNA"/>
</dbReference>
<sequence length="76" mass="8937">MMTSLNLTRSTCGNRAVEDTTTQARYPQSLMLRMMLNASRKMVRSRYPQLDLDAMSDYMKRDIGFLDWNHPHHESN</sequence>
<dbReference type="HOGENOM" id="CLU_2668545_0_0_5"/>
<feature type="region of interest" description="Disordered" evidence="1">
    <location>
        <begin position="1"/>
        <end position="20"/>
    </location>
</feature>
<dbReference type="KEGG" id="rga:RGR602_CH00124"/>
<name>A0A0B4WVF8_9HYPH</name>